<evidence type="ECO:0000256" key="1">
    <source>
        <dbReference type="ARBA" id="ARBA00001947"/>
    </source>
</evidence>
<dbReference type="CDD" id="cd07363">
    <property type="entry name" value="45_DOPA_Dioxygenase"/>
    <property type="match status" value="1"/>
</dbReference>
<keyword evidence="7" id="KW-0223">Dioxygenase</keyword>
<keyword evidence="3" id="KW-0479">Metal-binding</keyword>
<evidence type="ECO:0000313" key="8">
    <source>
        <dbReference type="Proteomes" id="UP001623661"/>
    </source>
</evidence>
<dbReference type="PANTHER" id="PTHR30096:SF0">
    <property type="entry name" value="4,5-DOPA DIOXYGENASE EXTRADIOL-LIKE PROTEIN"/>
    <property type="match status" value="1"/>
</dbReference>
<evidence type="ECO:0000313" key="7">
    <source>
        <dbReference type="EMBL" id="MFL0269580.1"/>
    </source>
</evidence>
<dbReference type="Pfam" id="PF02900">
    <property type="entry name" value="LigB"/>
    <property type="match status" value="1"/>
</dbReference>
<evidence type="ECO:0000256" key="2">
    <source>
        <dbReference type="ARBA" id="ARBA00007581"/>
    </source>
</evidence>
<accession>A0ABW8TV33</accession>
<dbReference type="EC" id="1.13.-.-" evidence="7"/>
<reference evidence="7 8" key="1">
    <citation type="submission" date="2024-11" db="EMBL/GenBank/DDBJ databases">
        <authorList>
            <person name="Heng Y.C."/>
            <person name="Lim A.C.H."/>
            <person name="Lee J.K.Y."/>
            <person name="Kittelmann S."/>
        </authorList>
    </citation>
    <scope>NUCLEOTIDE SEQUENCE [LARGE SCALE GENOMIC DNA]</scope>
    <source>
        <strain evidence="7 8">WILCCON 0202</strain>
    </source>
</reference>
<protein>
    <submittedName>
        <fullName evidence="7">DODA-type extradiol aromatic ring-opening family dioxygenase</fullName>
        <ecNumber evidence="7">1.13.-.-</ecNumber>
    </submittedName>
</protein>
<gene>
    <name evidence="7" type="ORF">ACJDUH_15995</name>
</gene>
<name>A0ABW8TV33_9CLOT</name>
<dbReference type="EMBL" id="JBJHZY010000003">
    <property type="protein sequence ID" value="MFL0269580.1"/>
    <property type="molecule type" value="Genomic_DNA"/>
</dbReference>
<dbReference type="SUPFAM" id="SSF53213">
    <property type="entry name" value="LigB-like"/>
    <property type="match status" value="1"/>
</dbReference>
<dbReference type="PIRSF" id="PIRSF006157">
    <property type="entry name" value="Doxgns_DODA"/>
    <property type="match status" value="1"/>
</dbReference>
<dbReference type="InterPro" id="IPR014436">
    <property type="entry name" value="Extradiol_dOase_DODA"/>
</dbReference>
<dbReference type="GO" id="GO:0051213">
    <property type="term" value="F:dioxygenase activity"/>
    <property type="evidence" value="ECO:0007669"/>
    <property type="project" value="UniProtKB-KW"/>
</dbReference>
<keyword evidence="5 7" id="KW-0560">Oxidoreductase</keyword>
<evidence type="ECO:0000256" key="4">
    <source>
        <dbReference type="ARBA" id="ARBA00022833"/>
    </source>
</evidence>
<proteinExistence type="inferred from homology"/>
<dbReference type="Gene3D" id="3.40.830.10">
    <property type="entry name" value="LigB-like"/>
    <property type="match status" value="1"/>
</dbReference>
<evidence type="ECO:0000256" key="3">
    <source>
        <dbReference type="ARBA" id="ARBA00022723"/>
    </source>
</evidence>
<dbReference type="PANTHER" id="PTHR30096">
    <property type="entry name" value="4,5-DOPA DIOXYGENASE EXTRADIOL-LIKE PROTEIN"/>
    <property type="match status" value="1"/>
</dbReference>
<evidence type="ECO:0000259" key="6">
    <source>
        <dbReference type="Pfam" id="PF02900"/>
    </source>
</evidence>
<evidence type="ECO:0000256" key="5">
    <source>
        <dbReference type="ARBA" id="ARBA00023002"/>
    </source>
</evidence>
<keyword evidence="4" id="KW-0862">Zinc</keyword>
<sequence>MIMSLFVCHGGPTLAIEENDYTNFLKDLAKGMKPKTIVIFTAHFESEITTISSIENTYEMIYDFYGFPEELYSIKYNAKGSPEIADKIKDMLEENGIKSKLDRTRGLDHGSWDILKIMYPEANIPVVQVSVNPFLPMEKQYAIGKALRELGKEDILVIGSGSTVHNLRTVDWYAKETKSWAIEFDNWLVDNVEQNNLKNLFNYQKLAPNAKMAIPREEHIAPMFIAMGSGEEGKLPKLLHRSYAYGTLSYICFEF</sequence>
<dbReference type="Proteomes" id="UP001623661">
    <property type="component" value="Unassembled WGS sequence"/>
</dbReference>
<organism evidence="7 8">
    <name type="scientific">Candidatus Clostridium radicumherbarum</name>
    <dbReference type="NCBI Taxonomy" id="3381662"/>
    <lineage>
        <taxon>Bacteria</taxon>
        <taxon>Bacillati</taxon>
        <taxon>Bacillota</taxon>
        <taxon>Clostridia</taxon>
        <taxon>Eubacteriales</taxon>
        <taxon>Clostridiaceae</taxon>
        <taxon>Clostridium</taxon>
    </lineage>
</organism>
<dbReference type="RefSeq" id="WP_406766213.1">
    <property type="nucleotide sequence ID" value="NZ_JBJHZY010000003.1"/>
</dbReference>
<dbReference type="InterPro" id="IPR004183">
    <property type="entry name" value="Xdiol_dOase_suB"/>
</dbReference>
<comment type="cofactor">
    <cofactor evidence="1">
        <name>Zn(2+)</name>
        <dbReference type="ChEBI" id="CHEBI:29105"/>
    </cofactor>
</comment>
<feature type="domain" description="Extradiol ring-cleavage dioxygenase class III enzyme subunit B" evidence="6">
    <location>
        <begin position="21"/>
        <end position="250"/>
    </location>
</feature>
<keyword evidence="8" id="KW-1185">Reference proteome</keyword>
<comment type="caution">
    <text evidence="7">The sequence shown here is derived from an EMBL/GenBank/DDBJ whole genome shotgun (WGS) entry which is preliminary data.</text>
</comment>
<comment type="similarity">
    <text evidence="2">Belongs to the DODA-type extradiol aromatic ring-opening dioxygenase family.</text>
</comment>